<name>A0A4Y8Q5E7_9BACL</name>
<feature type="transmembrane region" description="Helical" evidence="8">
    <location>
        <begin position="329"/>
        <end position="350"/>
    </location>
</feature>
<feature type="transmembrane region" description="Helical" evidence="8">
    <location>
        <begin position="261"/>
        <end position="285"/>
    </location>
</feature>
<evidence type="ECO:0008006" key="11">
    <source>
        <dbReference type="Google" id="ProtNLM"/>
    </source>
</evidence>
<keyword evidence="3" id="KW-0813">Transport</keyword>
<gene>
    <name evidence="9" type="ORF">B5M42_10340</name>
</gene>
<dbReference type="PANTHER" id="PTHR34975">
    <property type="entry name" value="SPORE GERMINATION PROTEIN A2"/>
    <property type="match status" value="1"/>
</dbReference>
<dbReference type="EMBL" id="MYFO01000010">
    <property type="protein sequence ID" value="TFE88313.1"/>
    <property type="molecule type" value="Genomic_DNA"/>
</dbReference>
<reference evidence="9 10" key="1">
    <citation type="submission" date="2017-03" db="EMBL/GenBank/DDBJ databases">
        <title>Isolation of Levoglucosan Utilizing Bacteria.</title>
        <authorList>
            <person name="Arya A.S."/>
        </authorList>
    </citation>
    <scope>NUCLEOTIDE SEQUENCE [LARGE SCALE GENOMIC DNA]</scope>
    <source>
        <strain evidence="9 10">MEC069</strain>
    </source>
</reference>
<dbReference type="Proteomes" id="UP000298246">
    <property type="component" value="Unassembled WGS sequence"/>
</dbReference>
<evidence type="ECO:0000256" key="2">
    <source>
        <dbReference type="ARBA" id="ARBA00007998"/>
    </source>
</evidence>
<dbReference type="RefSeq" id="WP_134752426.1">
    <property type="nucleotide sequence ID" value="NZ_MYFO02000004.1"/>
</dbReference>
<evidence type="ECO:0000256" key="8">
    <source>
        <dbReference type="SAM" id="Phobius"/>
    </source>
</evidence>
<feature type="transmembrane region" description="Helical" evidence="8">
    <location>
        <begin position="31"/>
        <end position="54"/>
    </location>
</feature>
<dbReference type="OrthoDB" id="2930450at2"/>
<accession>A0A4Y8Q5E7</accession>
<keyword evidence="10" id="KW-1185">Reference proteome</keyword>
<dbReference type="InterPro" id="IPR004761">
    <property type="entry name" value="Spore_GerAB"/>
</dbReference>
<keyword evidence="5 8" id="KW-0812">Transmembrane</keyword>
<dbReference type="GO" id="GO:0009847">
    <property type="term" value="P:spore germination"/>
    <property type="evidence" value="ECO:0007669"/>
    <property type="project" value="InterPro"/>
</dbReference>
<evidence type="ECO:0000256" key="6">
    <source>
        <dbReference type="ARBA" id="ARBA00022989"/>
    </source>
</evidence>
<feature type="transmembrane region" description="Helical" evidence="8">
    <location>
        <begin position="297"/>
        <end position="314"/>
    </location>
</feature>
<evidence type="ECO:0000256" key="3">
    <source>
        <dbReference type="ARBA" id="ARBA00022448"/>
    </source>
</evidence>
<dbReference type="PANTHER" id="PTHR34975:SF2">
    <property type="entry name" value="SPORE GERMINATION PROTEIN A2"/>
    <property type="match status" value="1"/>
</dbReference>
<dbReference type="Pfam" id="PF03845">
    <property type="entry name" value="Spore_permease"/>
    <property type="match status" value="1"/>
</dbReference>
<comment type="caution">
    <text evidence="9">The sequence shown here is derived from an EMBL/GenBank/DDBJ whole genome shotgun (WGS) entry which is preliminary data.</text>
</comment>
<keyword evidence="6 8" id="KW-1133">Transmembrane helix</keyword>
<dbReference type="GO" id="GO:0016020">
    <property type="term" value="C:membrane"/>
    <property type="evidence" value="ECO:0007669"/>
    <property type="project" value="UniProtKB-SubCell"/>
</dbReference>
<dbReference type="AlphaFoldDB" id="A0A4Y8Q5E7"/>
<feature type="transmembrane region" description="Helical" evidence="8">
    <location>
        <begin position="177"/>
        <end position="197"/>
    </location>
</feature>
<keyword evidence="7 8" id="KW-0472">Membrane</keyword>
<comment type="similarity">
    <text evidence="2">Belongs to the amino acid-polyamine-organocation (APC) superfamily. Spore germination protein (SGP) (TC 2.A.3.9) family.</text>
</comment>
<evidence type="ECO:0000256" key="5">
    <source>
        <dbReference type="ARBA" id="ARBA00022692"/>
    </source>
</evidence>
<protein>
    <recommendedName>
        <fullName evidence="11">Spore germination protein</fullName>
    </recommendedName>
</protein>
<proteinExistence type="inferred from homology"/>
<feature type="transmembrane region" description="Helical" evidence="8">
    <location>
        <begin position="133"/>
        <end position="157"/>
    </location>
</feature>
<sequence>MRYYYYLILVNMIVNVLAYTPRILIRDRFNGAVLALPVSTVLGMAFLLTFSYAIKRFPMMGLPEMLAGVFPSALIRLMMLLFSTIWFTAGALSVLVTANLTNYFINPSMPSSHVVFMYLIVICFVMQCKSQQVLYVVEMIFILSFPLVAFIFFKASISSGLRFDSMMTVVQTYKQLPTVSSLASATYIFSGYANMVIFNRVFPKFTMKWLWVFAPIGLSILLTTMFLPIGFLGADGVKDYLFPWLSTADSMRVEFGFVERVLYIFYILYGEIAFISVVIHFHVALELIKSAANKSSRTFSWCVTALMCGTAVFMSHDLDEYPMFRIGEYWMSARMGGEIFLLLILLYTLYKKRRSPHEA</sequence>
<evidence type="ECO:0000256" key="1">
    <source>
        <dbReference type="ARBA" id="ARBA00004141"/>
    </source>
</evidence>
<feature type="transmembrane region" description="Helical" evidence="8">
    <location>
        <begin position="5"/>
        <end position="25"/>
    </location>
</feature>
<evidence type="ECO:0000256" key="7">
    <source>
        <dbReference type="ARBA" id="ARBA00023136"/>
    </source>
</evidence>
<evidence type="ECO:0000313" key="9">
    <source>
        <dbReference type="EMBL" id="TFE88313.1"/>
    </source>
</evidence>
<keyword evidence="4" id="KW-0309">Germination</keyword>
<organism evidence="9 10">
    <name type="scientific">Paenibacillus athensensis</name>
    <dbReference type="NCBI Taxonomy" id="1967502"/>
    <lineage>
        <taxon>Bacteria</taxon>
        <taxon>Bacillati</taxon>
        <taxon>Bacillota</taxon>
        <taxon>Bacilli</taxon>
        <taxon>Bacillales</taxon>
        <taxon>Paenibacillaceae</taxon>
        <taxon>Paenibacillus</taxon>
    </lineage>
</organism>
<evidence type="ECO:0000313" key="10">
    <source>
        <dbReference type="Proteomes" id="UP000298246"/>
    </source>
</evidence>
<comment type="subcellular location">
    <subcellularLocation>
        <location evidence="1">Membrane</location>
        <topology evidence="1">Multi-pass membrane protein</topology>
    </subcellularLocation>
</comment>
<feature type="transmembrane region" description="Helical" evidence="8">
    <location>
        <begin position="209"/>
        <end position="234"/>
    </location>
</feature>
<feature type="transmembrane region" description="Helical" evidence="8">
    <location>
        <begin position="108"/>
        <end position="126"/>
    </location>
</feature>
<feature type="transmembrane region" description="Helical" evidence="8">
    <location>
        <begin position="74"/>
        <end position="96"/>
    </location>
</feature>
<evidence type="ECO:0000256" key="4">
    <source>
        <dbReference type="ARBA" id="ARBA00022544"/>
    </source>
</evidence>